<dbReference type="SMART" id="SM00256">
    <property type="entry name" value="FBOX"/>
    <property type="match status" value="1"/>
</dbReference>
<evidence type="ECO:0000313" key="2">
    <source>
        <dbReference type="EMBL" id="KAG7194056.1"/>
    </source>
</evidence>
<dbReference type="Gene3D" id="3.80.10.10">
    <property type="entry name" value="Ribonuclease Inhibitor"/>
    <property type="match status" value="1"/>
</dbReference>
<dbReference type="RefSeq" id="XP_043049603.1">
    <property type="nucleotide sequence ID" value="XM_043195898.1"/>
</dbReference>
<dbReference type="SUPFAM" id="SSF52047">
    <property type="entry name" value="RNI-like"/>
    <property type="match status" value="1"/>
</dbReference>
<dbReference type="InterPro" id="IPR001810">
    <property type="entry name" value="F-box_dom"/>
</dbReference>
<gene>
    <name evidence="2" type="ORF">KQ657_005259</name>
</gene>
<name>A0A9P8AIT0_9ASCO</name>
<accession>A0A9P8AIT0</accession>
<comment type="caution">
    <text evidence="2">The sequence shown here is derived from an EMBL/GenBank/DDBJ whole genome shotgun (WGS) entry which is preliminary data.</text>
</comment>
<keyword evidence="3" id="KW-1185">Reference proteome</keyword>
<dbReference type="AlphaFoldDB" id="A0A9P8AIT0"/>
<evidence type="ECO:0000259" key="1">
    <source>
        <dbReference type="PROSITE" id="PS50181"/>
    </source>
</evidence>
<dbReference type="OrthoDB" id="2564148at2759"/>
<proteinExistence type="predicted"/>
<dbReference type="PROSITE" id="PS50181">
    <property type="entry name" value="FBOX"/>
    <property type="match status" value="1"/>
</dbReference>
<dbReference type="EMBL" id="JAHMUF010000009">
    <property type="protein sequence ID" value="KAG7194056.1"/>
    <property type="molecule type" value="Genomic_DNA"/>
</dbReference>
<reference evidence="2" key="1">
    <citation type="submission" date="2021-03" db="EMBL/GenBank/DDBJ databases">
        <authorList>
            <person name="Palmer J.M."/>
        </authorList>
    </citation>
    <scope>NUCLEOTIDE SEQUENCE</scope>
    <source>
        <strain evidence="2">ARV_011</strain>
    </source>
</reference>
<dbReference type="Proteomes" id="UP000790833">
    <property type="component" value="Unassembled WGS sequence"/>
</dbReference>
<dbReference type="InterPro" id="IPR032675">
    <property type="entry name" value="LRR_dom_sf"/>
</dbReference>
<evidence type="ECO:0000313" key="3">
    <source>
        <dbReference type="Proteomes" id="UP000790833"/>
    </source>
</evidence>
<feature type="domain" description="F-box" evidence="1">
    <location>
        <begin position="1"/>
        <end position="43"/>
    </location>
</feature>
<sequence>MMDFPDHIIDDIIFFCKPDALVSLAKTCRYFRYKVNKNIYRNIIIENNSGMTSTSKKTIIGPQQFSKLPKCLNSYNFQFVQSLCINAPVDDFFALYEKILKLWDSCPDHCIRFNAANANVYLFPRFISQDSVHYTELEDSELVVTERHKKMNNLINWNIGDVTELKYMPFNPNLKELELNSKASSLSPSTLNERCLKNINQIDTLILSLNDDINSLFNLKLERPLTNLKSLSLTNVHSLKKHLILTTYKLASFVDISQLEHLKLNVSCSNHCHCIAHLLSDIASHAINLKTLSISSNVKDLESFRLIASSLRHLKALESLELCLDELGLQKDHRFNFKMLATSLSSLDDLKRVEIGDIHHYTVPGSLCIGAVPVIVK</sequence>
<protein>
    <recommendedName>
        <fullName evidence="1">F-box domain-containing protein</fullName>
    </recommendedName>
</protein>
<dbReference type="GeneID" id="66118633"/>
<organism evidence="2 3">
    <name type="scientific">Scheffersomyces spartinae</name>
    <dbReference type="NCBI Taxonomy" id="45513"/>
    <lineage>
        <taxon>Eukaryota</taxon>
        <taxon>Fungi</taxon>
        <taxon>Dikarya</taxon>
        <taxon>Ascomycota</taxon>
        <taxon>Saccharomycotina</taxon>
        <taxon>Pichiomycetes</taxon>
        <taxon>Debaryomycetaceae</taxon>
        <taxon>Scheffersomyces</taxon>
    </lineage>
</organism>